<comment type="subunit">
    <text evidence="2 13">Homodimer.</text>
</comment>
<proteinExistence type="inferred from homology"/>
<feature type="site" description="Cleavage; by autolysis" evidence="13">
    <location>
        <begin position="115"/>
        <end position="116"/>
    </location>
</feature>
<dbReference type="InterPro" id="IPR006199">
    <property type="entry name" value="LexA_DNA-bd_dom"/>
</dbReference>
<dbReference type="InterPro" id="IPR006200">
    <property type="entry name" value="LexA"/>
</dbReference>
<dbReference type="Gene3D" id="1.10.10.10">
    <property type="entry name" value="Winged helix-like DNA-binding domain superfamily/Winged helix DNA-binding domain"/>
    <property type="match status" value="1"/>
</dbReference>
<dbReference type="EMBL" id="CP030032">
    <property type="protein sequence ID" value="AWV89476.1"/>
    <property type="molecule type" value="Genomic_DNA"/>
</dbReference>
<evidence type="ECO:0000256" key="3">
    <source>
        <dbReference type="ARBA" id="ARBA00022491"/>
    </source>
</evidence>
<dbReference type="PANTHER" id="PTHR33516">
    <property type="entry name" value="LEXA REPRESSOR"/>
    <property type="match status" value="1"/>
</dbReference>
<keyword evidence="8 13" id="KW-0805">Transcription regulation</keyword>
<dbReference type="GO" id="GO:0009432">
    <property type="term" value="P:SOS response"/>
    <property type="evidence" value="ECO:0007669"/>
    <property type="project" value="UniProtKB-UniRule"/>
</dbReference>
<comment type="function">
    <text evidence="13">Represses a number of genes involved in the response to DNA damage (SOS response), including recA and lexA. In the presence of single-stranded DNA, RecA interacts with LexA causing an autocatalytic cleavage which disrupts the DNA-binding part of LexA, leading to derepression of the SOS regulon and eventually DNA repair.</text>
</comment>
<protein>
    <recommendedName>
        <fullName evidence="13">LexA repressor</fullName>
        <ecNumber evidence="13">3.4.21.88</ecNumber>
    </recommendedName>
</protein>
<feature type="DNA-binding region" description="H-T-H motif" evidence="13">
    <location>
        <begin position="37"/>
        <end position="57"/>
    </location>
</feature>
<keyword evidence="11 13" id="KW-0234">DNA repair</keyword>
<keyword evidence="7 13" id="KW-0068">Autocatalytic cleavage</keyword>
<dbReference type="EC" id="3.4.21.88" evidence="13"/>
<dbReference type="InterPro" id="IPR036388">
    <property type="entry name" value="WH-like_DNA-bd_sf"/>
</dbReference>
<dbReference type="Pfam" id="PF00717">
    <property type="entry name" value="Peptidase_S24"/>
    <property type="match status" value="1"/>
</dbReference>
<accession>A0A2Z4FL48</accession>
<dbReference type="GO" id="GO:0006508">
    <property type="term" value="P:proteolysis"/>
    <property type="evidence" value="ECO:0007669"/>
    <property type="project" value="InterPro"/>
</dbReference>
<dbReference type="HAMAP" id="MF_00015">
    <property type="entry name" value="LexA"/>
    <property type="match status" value="1"/>
</dbReference>
<evidence type="ECO:0000256" key="7">
    <source>
        <dbReference type="ARBA" id="ARBA00022813"/>
    </source>
</evidence>
<evidence type="ECO:0000256" key="8">
    <source>
        <dbReference type="ARBA" id="ARBA00023015"/>
    </source>
</evidence>
<dbReference type="GO" id="GO:0003677">
    <property type="term" value="F:DNA binding"/>
    <property type="evidence" value="ECO:0007669"/>
    <property type="project" value="UniProtKB-UniRule"/>
</dbReference>
<dbReference type="KEGG" id="bsed:DN745_09035"/>
<evidence type="ECO:0000256" key="6">
    <source>
        <dbReference type="ARBA" id="ARBA00022801"/>
    </source>
</evidence>
<dbReference type="SUPFAM" id="SSF51306">
    <property type="entry name" value="LexA/Signal peptidase"/>
    <property type="match status" value="1"/>
</dbReference>
<gene>
    <name evidence="13" type="primary">lexA</name>
    <name evidence="15" type="ORF">DN745_09035</name>
</gene>
<reference evidence="15 16" key="1">
    <citation type="submission" date="2018-06" db="EMBL/GenBank/DDBJ databases">
        <title>Lujinxingia sediminis gen. nov. sp. nov., a new facultative anaerobic member of the class Deltaproteobacteria, and proposal of Lujinxingaceae fam. nov.</title>
        <authorList>
            <person name="Guo L.-Y."/>
            <person name="Li C.-M."/>
            <person name="Wang S."/>
            <person name="Du Z.-J."/>
        </authorList>
    </citation>
    <scope>NUCLEOTIDE SEQUENCE [LARGE SCALE GENOMIC DNA]</scope>
    <source>
        <strain evidence="15 16">FA350</strain>
    </source>
</reference>
<keyword evidence="5 13" id="KW-0227">DNA damage</keyword>
<dbReference type="GO" id="GO:0006260">
    <property type="term" value="P:DNA replication"/>
    <property type="evidence" value="ECO:0007669"/>
    <property type="project" value="UniProtKB-UniRule"/>
</dbReference>
<evidence type="ECO:0000256" key="5">
    <source>
        <dbReference type="ARBA" id="ARBA00022763"/>
    </source>
</evidence>
<dbReference type="FunFam" id="1.10.10.10:FF:000009">
    <property type="entry name" value="LexA repressor"/>
    <property type="match status" value="1"/>
</dbReference>
<keyword evidence="16" id="KW-1185">Reference proteome</keyword>
<dbReference type="InterPro" id="IPR036286">
    <property type="entry name" value="LexA/Signal_pep-like_sf"/>
</dbReference>
<dbReference type="CDD" id="cd06529">
    <property type="entry name" value="S24_LexA-like"/>
    <property type="match status" value="1"/>
</dbReference>
<keyword evidence="6 13" id="KW-0378">Hydrolase</keyword>
<dbReference type="SUPFAM" id="SSF46785">
    <property type="entry name" value="Winged helix' DNA-binding domain"/>
    <property type="match status" value="1"/>
</dbReference>
<dbReference type="PRINTS" id="PR00726">
    <property type="entry name" value="LEXASERPTASE"/>
</dbReference>
<dbReference type="NCBIfam" id="TIGR00498">
    <property type="entry name" value="lexA"/>
    <property type="match status" value="1"/>
</dbReference>
<dbReference type="RefSeq" id="WP_111334139.1">
    <property type="nucleotide sequence ID" value="NZ_CP030032.1"/>
</dbReference>
<evidence type="ECO:0000256" key="11">
    <source>
        <dbReference type="ARBA" id="ARBA00023204"/>
    </source>
</evidence>
<evidence type="ECO:0000256" key="14">
    <source>
        <dbReference type="RuleBase" id="RU003991"/>
    </source>
</evidence>
<dbReference type="GO" id="GO:0006281">
    <property type="term" value="P:DNA repair"/>
    <property type="evidence" value="ECO:0007669"/>
    <property type="project" value="UniProtKB-UniRule"/>
</dbReference>
<evidence type="ECO:0000256" key="13">
    <source>
        <dbReference type="HAMAP-Rule" id="MF_00015"/>
    </source>
</evidence>
<keyword evidence="3 13" id="KW-0678">Repressor</keyword>
<dbReference type="AlphaFoldDB" id="A0A2Z4FL48"/>
<dbReference type="GO" id="GO:0045892">
    <property type="term" value="P:negative regulation of DNA-templated transcription"/>
    <property type="evidence" value="ECO:0007669"/>
    <property type="project" value="UniProtKB-UniRule"/>
</dbReference>
<evidence type="ECO:0000256" key="9">
    <source>
        <dbReference type="ARBA" id="ARBA00023125"/>
    </source>
</evidence>
<dbReference type="Proteomes" id="UP000249799">
    <property type="component" value="Chromosome"/>
</dbReference>
<dbReference type="Gene3D" id="2.10.109.10">
    <property type="entry name" value="Umud Fragment, subunit A"/>
    <property type="match status" value="1"/>
</dbReference>
<dbReference type="PANTHER" id="PTHR33516:SF2">
    <property type="entry name" value="LEXA REPRESSOR-RELATED"/>
    <property type="match status" value="1"/>
</dbReference>
<dbReference type="OrthoDB" id="9802364at2"/>
<evidence type="ECO:0000256" key="4">
    <source>
        <dbReference type="ARBA" id="ARBA00022705"/>
    </source>
</evidence>
<dbReference type="Pfam" id="PF01726">
    <property type="entry name" value="LexA_DNA_bind"/>
    <property type="match status" value="1"/>
</dbReference>
<feature type="active site" description="For autocatalytic cleavage activity" evidence="13">
    <location>
        <position position="188"/>
    </location>
</feature>
<dbReference type="InterPro" id="IPR015927">
    <property type="entry name" value="Peptidase_S24_S26A/B/C"/>
</dbReference>
<dbReference type="FunFam" id="2.10.109.10:FF:000001">
    <property type="entry name" value="LexA repressor"/>
    <property type="match status" value="1"/>
</dbReference>
<dbReference type="InterPro" id="IPR039418">
    <property type="entry name" value="LexA-like"/>
</dbReference>
<keyword evidence="4 13" id="KW-0235">DNA replication</keyword>
<dbReference type="InterPro" id="IPR006197">
    <property type="entry name" value="Peptidase_S24_LexA"/>
</dbReference>
<evidence type="ECO:0000256" key="10">
    <source>
        <dbReference type="ARBA" id="ARBA00023163"/>
    </source>
</evidence>
<evidence type="ECO:0000256" key="1">
    <source>
        <dbReference type="ARBA" id="ARBA00007484"/>
    </source>
</evidence>
<comment type="similarity">
    <text evidence="1 13 14">Belongs to the peptidase S24 family.</text>
</comment>
<evidence type="ECO:0000313" key="16">
    <source>
        <dbReference type="Proteomes" id="UP000249799"/>
    </source>
</evidence>
<evidence type="ECO:0000256" key="12">
    <source>
        <dbReference type="ARBA" id="ARBA00023236"/>
    </source>
</evidence>
<feature type="active site" description="For autocatalytic cleavage activity" evidence="13">
    <location>
        <position position="151"/>
    </location>
</feature>
<evidence type="ECO:0000313" key="15">
    <source>
        <dbReference type="EMBL" id="AWV89476.1"/>
    </source>
</evidence>
<comment type="catalytic activity">
    <reaction evidence="13">
        <text>Hydrolysis of Ala-|-Gly bond in repressor LexA.</text>
        <dbReference type="EC" id="3.4.21.88"/>
    </reaction>
</comment>
<dbReference type="GO" id="GO:0004252">
    <property type="term" value="F:serine-type endopeptidase activity"/>
    <property type="evidence" value="ECO:0007669"/>
    <property type="project" value="UniProtKB-UniRule"/>
</dbReference>
<keyword evidence="12 13" id="KW-0742">SOS response</keyword>
<keyword evidence="9 13" id="KW-0238">DNA-binding</keyword>
<dbReference type="InterPro" id="IPR036390">
    <property type="entry name" value="WH_DNA-bd_sf"/>
</dbReference>
<keyword evidence="10 13" id="KW-0804">Transcription</keyword>
<dbReference type="InterPro" id="IPR050077">
    <property type="entry name" value="LexA_repressor"/>
</dbReference>
<organism evidence="15 16">
    <name type="scientific">Bradymonas sediminis</name>
    <dbReference type="NCBI Taxonomy" id="1548548"/>
    <lineage>
        <taxon>Bacteria</taxon>
        <taxon>Deltaproteobacteria</taxon>
        <taxon>Bradymonadales</taxon>
        <taxon>Bradymonadaceae</taxon>
        <taxon>Bradymonas</taxon>
    </lineage>
</organism>
<evidence type="ECO:0000256" key="2">
    <source>
        <dbReference type="ARBA" id="ARBA00011738"/>
    </source>
</evidence>
<name>A0A2Z4FL48_9DELT</name>
<sequence>MTSASKNESLTKLTKRQMTVLAYIIECIDTEGYPPTIREIGNHMSIKSTNGVNDHLKAIERKGYLEREDGKSRALKPLFNPDGSSYQRGDIASDDTTTVYDEGIRRIPVVGRIAAGLPMQAIENTEEFLALGEGLLGRTGDIFGLRVTGESMIDDGIHDGDYIFVAKQKTARNGEIVAAMVEGEATVKRFYREGSRIRLQPANATMDPIYVNASDGRDADILGRVIGVYRKL</sequence>